<accession>A0A5Q2VCX7</accession>
<proteinExistence type="predicted"/>
<feature type="region of interest" description="Disordered" evidence="1">
    <location>
        <begin position="116"/>
        <end position="136"/>
    </location>
</feature>
<evidence type="ECO:0000313" key="2">
    <source>
        <dbReference type="EMBL" id="QGH63417.1"/>
    </source>
</evidence>
<evidence type="ECO:0008006" key="4">
    <source>
        <dbReference type="Google" id="ProtNLM"/>
    </source>
</evidence>
<reference evidence="2 3" key="1">
    <citation type="submission" date="2019-11" db="EMBL/GenBank/DDBJ databases">
        <title>The Phosphoenolpyruvate Phosphotransferase System Regulates Serratia proteamaculans 336X Biofilm Formation and Wheat Roots colonization.</title>
        <authorList>
            <person name="Liu F."/>
        </authorList>
    </citation>
    <scope>NUCLEOTIDE SEQUENCE [LARGE SCALE GENOMIC DNA]</scope>
    <source>
        <strain evidence="2 3">336X</strain>
    </source>
</reference>
<dbReference type="RefSeq" id="WP_153860143.1">
    <property type="nucleotide sequence ID" value="NZ_CP045913.1"/>
</dbReference>
<evidence type="ECO:0000256" key="1">
    <source>
        <dbReference type="SAM" id="MobiDB-lite"/>
    </source>
</evidence>
<dbReference type="Proteomes" id="UP000381260">
    <property type="component" value="Chromosome"/>
</dbReference>
<protein>
    <recommendedName>
        <fullName evidence="4">DUF2570 domain-containing protein</fullName>
    </recommendedName>
</protein>
<name>A0A5Q2VCX7_SERPR</name>
<dbReference type="AlphaFoldDB" id="A0A5Q2VCX7"/>
<sequence>MNAIIAIRRYWKQLTLALVVSTFLTVCWLASHYRASTEQLAKDKADLLAQVTSQQAIITKQIQQAQQFNTIAAGVESEKQQTTDTGDKIRLVYKTKMASSPCAVVPVSSDVSNGLYGHASKVRSGTGDTNPGKPDR</sequence>
<dbReference type="EMBL" id="CP045913">
    <property type="protein sequence ID" value="QGH63417.1"/>
    <property type="molecule type" value="Genomic_DNA"/>
</dbReference>
<evidence type="ECO:0000313" key="3">
    <source>
        <dbReference type="Proteomes" id="UP000381260"/>
    </source>
</evidence>
<gene>
    <name evidence="2" type="ORF">GHV41_22360</name>
</gene>
<organism evidence="2 3">
    <name type="scientific">Serratia proteamaculans</name>
    <dbReference type="NCBI Taxonomy" id="28151"/>
    <lineage>
        <taxon>Bacteria</taxon>
        <taxon>Pseudomonadati</taxon>
        <taxon>Pseudomonadota</taxon>
        <taxon>Gammaproteobacteria</taxon>
        <taxon>Enterobacterales</taxon>
        <taxon>Yersiniaceae</taxon>
        <taxon>Serratia</taxon>
    </lineage>
</organism>